<keyword evidence="5" id="KW-0408">Iron</keyword>
<evidence type="ECO:0000256" key="5">
    <source>
        <dbReference type="ARBA" id="ARBA00023004"/>
    </source>
</evidence>
<accession>A0A1I2CEF4</accession>
<dbReference type="OrthoDB" id="5523623at2"/>
<gene>
    <name evidence="6" type="ORF">SAMN02745121_05088</name>
</gene>
<dbReference type="STRING" id="54.SAMN02745121_05088"/>
<evidence type="ECO:0000256" key="1">
    <source>
        <dbReference type="ARBA" id="ARBA00001954"/>
    </source>
</evidence>
<dbReference type="GO" id="GO:0046872">
    <property type="term" value="F:metal ion binding"/>
    <property type="evidence" value="ECO:0007669"/>
    <property type="project" value="UniProtKB-KW"/>
</dbReference>
<protein>
    <submittedName>
        <fullName evidence="6">Retinal pigment epithelial membrane protein</fullName>
    </submittedName>
</protein>
<sequence>MSTSVQNFAELVERGLLHAYHGDVVDHAARYAVRTGRYPSDLSGRTFTTVFPYQAIHEHHELNVNPHMLTASGRLLILDLEPHRDGGNVFIRAATRFIENQSWHLRKLAPEAFVRTDFAEFSWFGTSNLTNTSPIPTFPVGAHDGKAGRRLLLSYDAGRPVEVSPKTLEHITPVGRPGDYHTAVGSSFSPMIMTTGHPVYDPDFEPGKPRLLYTNIVPRVADFVHVNRPIRADLYVTTWDGGPAPPTPPMRVTVDGQGVILGHASVHQICLTRNYLVVFNANLVLNTSSLVEPLTPLLWKWLVESRTIEVPRNLRVLYRWLRIRLREATPDHICPVYFIHKDDIRRALKSGARELPARRVDLMWELTHALTDYDDDDDVVTIFAQHNVGADPADQMEAGDRLIGGGIVPDSLLGMFSSATDLNQVRRHVVDLRRGTVETRAFPHPDDREHFPLGLNLLPPLQISPYLSEHDTSATPNLLRTCRRLDATYWVAGGWLPQTMSARVFANFRRGRPDDAWPPRRLVPVPEFIERISDPNNTVRFYRLDHEMRLDSSYAFEPGWFMAAPIFVPRPGSQSTRDGYIVALVWGPDHPDMEIWIWDAAQPLDNGPICTLGPGPHEQGIRPGFPLHSAWVDRGGIDEWERPPYEVPTIEMPTYLKLLELGTIGAGVLRRLWQQSR</sequence>
<comment type="similarity">
    <text evidence="2">Belongs to the carotenoid oxygenase family.</text>
</comment>
<evidence type="ECO:0000313" key="6">
    <source>
        <dbReference type="EMBL" id="SFE66562.1"/>
    </source>
</evidence>
<dbReference type="InterPro" id="IPR004294">
    <property type="entry name" value="Carotenoid_Oase"/>
</dbReference>
<dbReference type="PANTHER" id="PTHR10543">
    <property type="entry name" value="BETA-CAROTENE DIOXYGENASE"/>
    <property type="match status" value="1"/>
</dbReference>
<dbReference type="GO" id="GO:0010436">
    <property type="term" value="F:carotenoid dioxygenase activity"/>
    <property type="evidence" value="ECO:0007669"/>
    <property type="project" value="TreeGrafter"/>
</dbReference>
<evidence type="ECO:0000256" key="3">
    <source>
        <dbReference type="ARBA" id="ARBA00022723"/>
    </source>
</evidence>
<dbReference type="EMBL" id="FOMX01000017">
    <property type="protein sequence ID" value="SFE66562.1"/>
    <property type="molecule type" value="Genomic_DNA"/>
</dbReference>
<keyword evidence="4" id="KW-0560">Oxidoreductase</keyword>
<comment type="cofactor">
    <cofactor evidence="1">
        <name>Fe(2+)</name>
        <dbReference type="ChEBI" id="CHEBI:29033"/>
    </cofactor>
</comment>
<evidence type="ECO:0000256" key="4">
    <source>
        <dbReference type="ARBA" id="ARBA00023002"/>
    </source>
</evidence>
<dbReference type="Pfam" id="PF03055">
    <property type="entry name" value="RPE65"/>
    <property type="match status" value="2"/>
</dbReference>
<keyword evidence="3" id="KW-0479">Metal-binding</keyword>
<dbReference type="Proteomes" id="UP000199400">
    <property type="component" value="Unassembled WGS sequence"/>
</dbReference>
<organism evidence="6 7">
    <name type="scientific">Nannocystis exedens</name>
    <dbReference type="NCBI Taxonomy" id="54"/>
    <lineage>
        <taxon>Bacteria</taxon>
        <taxon>Pseudomonadati</taxon>
        <taxon>Myxococcota</taxon>
        <taxon>Polyangia</taxon>
        <taxon>Nannocystales</taxon>
        <taxon>Nannocystaceae</taxon>
        <taxon>Nannocystis</taxon>
    </lineage>
</organism>
<reference evidence="7" key="1">
    <citation type="submission" date="2016-10" db="EMBL/GenBank/DDBJ databases">
        <authorList>
            <person name="Varghese N."/>
            <person name="Submissions S."/>
        </authorList>
    </citation>
    <scope>NUCLEOTIDE SEQUENCE [LARGE SCALE GENOMIC DNA]</scope>
    <source>
        <strain evidence="7">ATCC 25963</strain>
    </source>
</reference>
<evidence type="ECO:0000313" key="7">
    <source>
        <dbReference type="Proteomes" id="UP000199400"/>
    </source>
</evidence>
<dbReference type="PANTHER" id="PTHR10543:SF89">
    <property type="entry name" value="CAROTENOID 9,10(9',10')-CLEAVAGE DIOXYGENASE 1"/>
    <property type="match status" value="1"/>
</dbReference>
<evidence type="ECO:0000256" key="2">
    <source>
        <dbReference type="ARBA" id="ARBA00006787"/>
    </source>
</evidence>
<keyword evidence="7" id="KW-1185">Reference proteome</keyword>
<name>A0A1I2CEF4_9BACT</name>
<proteinExistence type="inferred from homology"/>
<dbReference type="GO" id="GO:0016121">
    <property type="term" value="P:carotene catabolic process"/>
    <property type="evidence" value="ECO:0007669"/>
    <property type="project" value="TreeGrafter"/>
</dbReference>
<dbReference type="AlphaFoldDB" id="A0A1I2CEF4"/>
<dbReference type="RefSeq" id="WP_096326681.1">
    <property type="nucleotide sequence ID" value="NZ_FOMX01000017.1"/>
</dbReference>